<dbReference type="OrthoDB" id="4418812at2759"/>
<dbReference type="Gene3D" id="3.40.50.1100">
    <property type="match status" value="2"/>
</dbReference>
<dbReference type="InterPro" id="IPR036052">
    <property type="entry name" value="TrpB-like_PALP_sf"/>
</dbReference>
<evidence type="ECO:0000259" key="6">
    <source>
        <dbReference type="Pfam" id="PF00291"/>
    </source>
</evidence>
<dbReference type="EMBL" id="CAKXAJ010024852">
    <property type="protein sequence ID" value="CAH2231689.1"/>
    <property type="molecule type" value="Genomic_DNA"/>
</dbReference>
<sequence length="394" mass="43492">MSRRQEDFDEFCDPENPKIIKYEDIVEATKRVRKHIVATPIVERGAINALELLPRDKQKVGVVLASLGNQAIGICFYGHKIGVPVTVVMPTCVPIAKLQMCHNLSAKVIIQGKGLMEAQSRDYPNILTGYGSIAIEILEQLPNVDAIMVPVGTGGLLAAIGTVVKHAKPSCLVYGVQPERIPTFFNSIQSGEPTTLPYEPSIAESIAMPYVGVNAFGNAQRNVDKLVLVKDDWIARAILHLVEDERFVVEGAGACPLAAILGNLVPEFKAKNVVCILSGGNIDAVLLSRCLDRGRAAEGRLIKFKVLVKDSAVTIEQFMRLIANGGYNILRQFCDRIWIENEISLVEVKLVCECRNLNHALELKRLIERTYPNKCSFESEPFNLDRTCPCYAHK</sequence>
<evidence type="ECO:0000313" key="7">
    <source>
        <dbReference type="EMBL" id="CAH2231689.1"/>
    </source>
</evidence>
<gene>
    <name evidence="7" type="primary">jg2347</name>
    <name evidence="7" type="ORF">PAEG_LOCUS10158</name>
</gene>
<dbReference type="GO" id="GO:0006567">
    <property type="term" value="P:L-threonine catabolic process"/>
    <property type="evidence" value="ECO:0007669"/>
    <property type="project" value="TreeGrafter"/>
</dbReference>
<dbReference type="GO" id="GO:0003941">
    <property type="term" value="F:L-serine ammonia-lyase activity"/>
    <property type="evidence" value="ECO:0007669"/>
    <property type="project" value="TreeGrafter"/>
</dbReference>
<evidence type="ECO:0000313" key="8">
    <source>
        <dbReference type="Proteomes" id="UP000838756"/>
    </source>
</evidence>
<dbReference type="SUPFAM" id="SSF53686">
    <property type="entry name" value="Tryptophan synthase beta subunit-like PLP-dependent enzymes"/>
    <property type="match status" value="1"/>
</dbReference>
<proteinExistence type="predicted"/>
<name>A0A8S4R5K6_9NEOP</name>
<dbReference type="Pfam" id="PF00291">
    <property type="entry name" value="PALP"/>
    <property type="match status" value="1"/>
</dbReference>
<evidence type="ECO:0000256" key="2">
    <source>
        <dbReference type="ARBA" id="ARBA00022898"/>
    </source>
</evidence>
<dbReference type="GO" id="GO:0004794">
    <property type="term" value="F:threonine deaminase activity"/>
    <property type="evidence" value="ECO:0007669"/>
    <property type="project" value="TreeGrafter"/>
</dbReference>
<evidence type="ECO:0000256" key="3">
    <source>
        <dbReference type="ARBA" id="ARBA00023239"/>
    </source>
</evidence>
<feature type="domain" description="Tryptophan synthase beta chain-like PALP" evidence="6">
    <location>
        <begin position="44"/>
        <end position="279"/>
    </location>
</feature>
<reference evidence="7" key="1">
    <citation type="submission" date="2022-03" db="EMBL/GenBank/DDBJ databases">
        <authorList>
            <person name="Lindestad O."/>
        </authorList>
    </citation>
    <scope>NUCLEOTIDE SEQUENCE</scope>
</reference>
<evidence type="ECO:0000256" key="5">
    <source>
        <dbReference type="ARBA" id="ARBA00042605"/>
    </source>
</evidence>
<evidence type="ECO:0000256" key="1">
    <source>
        <dbReference type="ARBA" id="ARBA00001933"/>
    </source>
</evidence>
<comment type="cofactor">
    <cofactor evidence="1">
        <name>pyridoxal 5'-phosphate</name>
        <dbReference type="ChEBI" id="CHEBI:597326"/>
    </cofactor>
</comment>
<organism evidence="7 8">
    <name type="scientific">Pararge aegeria aegeria</name>
    <dbReference type="NCBI Taxonomy" id="348720"/>
    <lineage>
        <taxon>Eukaryota</taxon>
        <taxon>Metazoa</taxon>
        <taxon>Ecdysozoa</taxon>
        <taxon>Arthropoda</taxon>
        <taxon>Hexapoda</taxon>
        <taxon>Insecta</taxon>
        <taxon>Pterygota</taxon>
        <taxon>Neoptera</taxon>
        <taxon>Endopterygota</taxon>
        <taxon>Lepidoptera</taxon>
        <taxon>Glossata</taxon>
        <taxon>Ditrysia</taxon>
        <taxon>Papilionoidea</taxon>
        <taxon>Nymphalidae</taxon>
        <taxon>Satyrinae</taxon>
        <taxon>Satyrini</taxon>
        <taxon>Parargina</taxon>
        <taxon>Pararge</taxon>
    </lineage>
</organism>
<dbReference type="PANTHER" id="PTHR48078">
    <property type="entry name" value="THREONINE DEHYDRATASE, MITOCHONDRIAL-RELATED"/>
    <property type="match status" value="1"/>
</dbReference>
<dbReference type="InterPro" id="IPR001926">
    <property type="entry name" value="TrpB-like_PALP"/>
</dbReference>
<comment type="caution">
    <text evidence="7">The sequence shown here is derived from an EMBL/GenBank/DDBJ whole genome shotgun (WGS) entry which is preliminary data.</text>
</comment>
<dbReference type="PANTHER" id="PTHR48078:SF19">
    <property type="entry name" value="ACT DOMAIN-CONTAINING PROTEIN"/>
    <property type="match status" value="1"/>
</dbReference>
<dbReference type="Proteomes" id="UP000838756">
    <property type="component" value="Unassembled WGS sequence"/>
</dbReference>
<accession>A0A8S4R5K6</accession>
<protein>
    <recommendedName>
        <fullName evidence="4">L-serine deaminase</fullName>
    </recommendedName>
    <alternativeName>
        <fullName evidence="5">L-threonine dehydratase</fullName>
    </alternativeName>
</protein>
<keyword evidence="3" id="KW-0456">Lyase</keyword>
<keyword evidence="8" id="KW-1185">Reference proteome</keyword>
<dbReference type="AlphaFoldDB" id="A0A8S4R5K6"/>
<keyword evidence="2" id="KW-0663">Pyridoxal phosphate</keyword>
<evidence type="ECO:0000256" key="4">
    <source>
        <dbReference type="ARBA" id="ARBA00041766"/>
    </source>
</evidence>
<dbReference type="GO" id="GO:0009097">
    <property type="term" value="P:isoleucine biosynthetic process"/>
    <property type="evidence" value="ECO:0007669"/>
    <property type="project" value="TreeGrafter"/>
</dbReference>
<dbReference type="GO" id="GO:0006565">
    <property type="term" value="P:L-serine catabolic process"/>
    <property type="evidence" value="ECO:0007669"/>
    <property type="project" value="TreeGrafter"/>
</dbReference>
<dbReference type="InterPro" id="IPR050147">
    <property type="entry name" value="Ser/Thr_Dehydratase"/>
</dbReference>